<evidence type="ECO:0000313" key="4">
    <source>
        <dbReference type="EMBL" id="PBK74933.1"/>
    </source>
</evidence>
<accession>A0A2H3CFK6</accession>
<dbReference type="InterPro" id="IPR020845">
    <property type="entry name" value="AMP-binding_CS"/>
</dbReference>
<reference evidence="5" key="1">
    <citation type="journal article" date="2017" name="Nat. Ecol. Evol.">
        <title>Genome expansion and lineage-specific genetic innovations in the forest pathogenic fungi Armillaria.</title>
        <authorList>
            <person name="Sipos G."/>
            <person name="Prasanna A.N."/>
            <person name="Walter M.C."/>
            <person name="O'Connor E."/>
            <person name="Balint B."/>
            <person name="Krizsan K."/>
            <person name="Kiss B."/>
            <person name="Hess J."/>
            <person name="Varga T."/>
            <person name="Slot J."/>
            <person name="Riley R."/>
            <person name="Boka B."/>
            <person name="Rigling D."/>
            <person name="Barry K."/>
            <person name="Lee J."/>
            <person name="Mihaltcheva S."/>
            <person name="LaButti K."/>
            <person name="Lipzen A."/>
            <person name="Waldron R."/>
            <person name="Moloney N.M."/>
            <person name="Sperisen C."/>
            <person name="Kredics L."/>
            <person name="Vagvoelgyi C."/>
            <person name="Patrignani A."/>
            <person name="Fitzpatrick D."/>
            <person name="Nagy I."/>
            <person name="Doyle S."/>
            <person name="Anderson J.B."/>
            <person name="Grigoriev I.V."/>
            <person name="Gueldener U."/>
            <person name="Muensterkoetter M."/>
            <person name="Nagy L.G."/>
        </authorList>
    </citation>
    <scope>NUCLEOTIDE SEQUENCE [LARGE SCALE GENOMIC DNA]</scope>
    <source>
        <strain evidence="5">28-4</strain>
    </source>
</reference>
<dbReference type="AlphaFoldDB" id="A0A2H3CFK6"/>
<dbReference type="Pfam" id="PF00501">
    <property type="entry name" value="AMP-binding"/>
    <property type="match status" value="1"/>
</dbReference>
<evidence type="ECO:0000259" key="2">
    <source>
        <dbReference type="Pfam" id="PF00501"/>
    </source>
</evidence>
<dbReference type="SUPFAM" id="SSF56801">
    <property type="entry name" value="Acetyl-CoA synthetase-like"/>
    <property type="match status" value="1"/>
</dbReference>
<proteinExistence type="predicted"/>
<dbReference type="InterPro" id="IPR025110">
    <property type="entry name" value="AMP-bd_C"/>
</dbReference>
<dbReference type="InterPro" id="IPR045851">
    <property type="entry name" value="AMP-bd_C_sf"/>
</dbReference>
<dbReference type="PANTHER" id="PTHR24096:SF422">
    <property type="entry name" value="BCDNA.GH02901"/>
    <property type="match status" value="1"/>
</dbReference>
<dbReference type="PROSITE" id="PS00455">
    <property type="entry name" value="AMP_BINDING"/>
    <property type="match status" value="1"/>
</dbReference>
<dbReference type="EMBL" id="KZ293418">
    <property type="protein sequence ID" value="PBK74933.1"/>
    <property type="molecule type" value="Genomic_DNA"/>
</dbReference>
<gene>
    <name evidence="4" type="ORF">ARMSODRAFT_497432</name>
</gene>
<sequence length="568" mass="62540">MASTTLSETLLTIPDNLSISQFMLDCQHPLRPQRGDTPCFTDNDSGQIVSFDEVKLRTQLLAAALNTRYNLSDNDVVLICSPNHVDYAVATWSVHQIGGIVTPANPGMTPEELCYQLQITKASFIIVHSAAVITAQTAARKCNFPPTRIILLDDCEHYDLYSVPELISEALANQYSFSPKLLKPGEGSTKLALLMLSSGTTGKPKAVKIPHRAIIANLVQLAIHYQVHTYHKGPSRGFRCGDSLLGVLPFFHVAGLLLSMHLPVFCGMSVIVVRRFDFVNMLRSIVRYQITDLVIVPPQAVALCKHSAVKSYDMSSVKCVIVGAAPMTKEINALLFNVFPSAQIGQAYGTTETPAVLATVPFEQQRGPVGSAGRLLPGVEARVVKFDGTFARHGEPGELEVRCPNMALGYLDNEEATLETFRDGWIRTGDEVILTKDREVYIVDRIKEFIKVNGYQVAPAELEGCLLDHLDVVESCVIGVPHEYSGEVPLAFVALSSDANKRIRQNPSASRAIKQSILQHVTRNKVRYKHLTDVRFVPSIPKTASGKILRRQFREQSKTVCHAPMAKL</sequence>
<dbReference type="InterPro" id="IPR000873">
    <property type="entry name" value="AMP-dep_synth/lig_dom"/>
</dbReference>
<evidence type="ECO:0000313" key="5">
    <source>
        <dbReference type="Proteomes" id="UP000218334"/>
    </source>
</evidence>
<dbReference type="GO" id="GO:0016405">
    <property type="term" value="F:CoA-ligase activity"/>
    <property type="evidence" value="ECO:0007669"/>
    <property type="project" value="TreeGrafter"/>
</dbReference>
<organism evidence="4 5">
    <name type="scientific">Armillaria solidipes</name>
    <dbReference type="NCBI Taxonomy" id="1076256"/>
    <lineage>
        <taxon>Eukaryota</taxon>
        <taxon>Fungi</taxon>
        <taxon>Dikarya</taxon>
        <taxon>Basidiomycota</taxon>
        <taxon>Agaricomycotina</taxon>
        <taxon>Agaricomycetes</taxon>
        <taxon>Agaricomycetidae</taxon>
        <taxon>Agaricales</taxon>
        <taxon>Marasmiineae</taxon>
        <taxon>Physalacriaceae</taxon>
        <taxon>Armillaria</taxon>
    </lineage>
</organism>
<evidence type="ECO:0000259" key="3">
    <source>
        <dbReference type="Pfam" id="PF13193"/>
    </source>
</evidence>
<dbReference type="STRING" id="1076256.A0A2H3CFK6"/>
<protein>
    <submittedName>
        <fullName evidence="4">Phenylacetyl-CoA ligase</fullName>
    </submittedName>
</protein>
<feature type="domain" description="AMP-dependent synthetase/ligase" evidence="2">
    <location>
        <begin position="33"/>
        <end position="411"/>
    </location>
</feature>
<evidence type="ECO:0000256" key="1">
    <source>
        <dbReference type="SAM" id="Phobius"/>
    </source>
</evidence>
<dbReference type="Proteomes" id="UP000218334">
    <property type="component" value="Unassembled WGS sequence"/>
</dbReference>
<dbReference type="InterPro" id="IPR042099">
    <property type="entry name" value="ANL_N_sf"/>
</dbReference>
<keyword evidence="1" id="KW-1133">Transmembrane helix</keyword>
<dbReference type="Pfam" id="PF13193">
    <property type="entry name" value="AMP-binding_C"/>
    <property type="match status" value="1"/>
</dbReference>
<feature type="domain" description="AMP-binding enzyme C-terminal" evidence="3">
    <location>
        <begin position="461"/>
        <end position="547"/>
    </location>
</feature>
<keyword evidence="1" id="KW-0812">Transmembrane</keyword>
<name>A0A2H3CFK6_9AGAR</name>
<dbReference type="Gene3D" id="3.40.50.12780">
    <property type="entry name" value="N-terminal domain of ligase-like"/>
    <property type="match status" value="1"/>
</dbReference>
<keyword evidence="5" id="KW-1185">Reference proteome</keyword>
<keyword evidence="4" id="KW-0436">Ligase</keyword>
<dbReference type="Gene3D" id="3.30.300.30">
    <property type="match status" value="1"/>
</dbReference>
<feature type="transmembrane region" description="Helical" evidence="1">
    <location>
        <begin position="250"/>
        <end position="273"/>
    </location>
</feature>
<keyword evidence="1" id="KW-0472">Membrane</keyword>
<dbReference type="PANTHER" id="PTHR24096">
    <property type="entry name" value="LONG-CHAIN-FATTY-ACID--COA LIGASE"/>
    <property type="match status" value="1"/>
</dbReference>